<dbReference type="Pfam" id="PF08297">
    <property type="entry name" value="U3_snoRNA_assoc"/>
    <property type="match status" value="1"/>
</dbReference>
<evidence type="ECO:0000313" key="3">
    <source>
        <dbReference type="Proteomes" id="UP000770015"/>
    </source>
</evidence>
<dbReference type="OrthoDB" id="5245631at2759"/>
<dbReference type="EMBL" id="JAGSXJ010000011">
    <property type="protein sequence ID" value="KAH6687324.1"/>
    <property type="molecule type" value="Genomic_DNA"/>
</dbReference>
<dbReference type="Proteomes" id="UP000770015">
    <property type="component" value="Unassembled WGS sequence"/>
</dbReference>
<evidence type="ECO:0000256" key="1">
    <source>
        <dbReference type="SAM" id="MobiDB-lite"/>
    </source>
</evidence>
<feature type="compositionally biased region" description="Acidic residues" evidence="1">
    <location>
        <begin position="73"/>
        <end position="88"/>
    </location>
</feature>
<accession>A0A9P9ACP7</accession>
<protein>
    <submittedName>
        <fullName evidence="2">Uncharacterized protein</fullName>
    </submittedName>
</protein>
<feature type="compositionally biased region" description="Acidic residues" evidence="1">
    <location>
        <begin position="153"/>
        <end position="164"/>
    </location>
</feature>
<gene>
    <name evidence="2" type="ORF">F5X68DRAFT_275850</name>
</gene>
<dbReference type="InterPro" id="IPR013268">
    <property type="entry name" value="UTP16"/>
</dbReference>
<feature type="region of interest" description="Disordered" evidence="1">
    <location>
        <begin position="144"/>
        <end position="344"/>
    </location>
</feature>
<dbReference type="AlphaFoldDB" id="A0A9P9ACP7"/>
<evidence type="ECO:0000313" key="2">
    <source>
        <dbReference type="EMBL" id="KAH6687324.1"/>
    </source>
</evidence>
<name>A0A9P9ACP7_9PEZI</name>
<feature type="compositionally biased region" description="Polar residues" evidence="1">
    <location>
        <begin position="1"/>
        <end position="14"/>
    </location>
</feature>
<dbReference type="GO" id="GO:0006364">
    <property type="term" value="P:rRNA processing"/>
    <property type="evidence" value="ECO:0007669"/>
    <property type="project" value="InterPro"/>
</dbReference>
<feature type="compositionally biased region" description="Low complexity" evidence="1">
    <location>
        <begin position="214"/>
        <end position="223"/>
    </location>
</feature>
<reference evidence="2" key="1">
    <citation type="journal article" date="2021" name="Nat. Commun.">
        <title>Genetic determinants of endophytism in the Arabidopsis root mycobiome.</title>
        <authorList>
            <person name="Mesny F."/>
            <person name="Miyauchi S."/>
            <person name="Thiergart T."/>
            <person name="Pickel B."/>
            <person name="Atanasova L."/>
            <person name="Karlsson M."/>
            <person name="Huettel B."/>
            <person name="Barry K.W."/>
            <person name="Haridas S."/>
            <person name="Chen C."/>
            <person name="Bauer D."/>
            <person name="Andreopoulos W."/>
            <person name="Pangilinan J."/>
            <person name="LaButti K."/>
            <person name="Riley R."/>
            <person name="Lipzen A."/>
            <person name="Clum A."/>
            <person name="Drula E."/>
            <person name="Henrissat B."/>
            <person name="Kohler A."/>
            <person name="Grigoriev I.V."/>
            <person name="Martin F.M."/>
            <person name="Hacquard S."/>
        </authorList>
    </citation>
    <scope>NUCLEOTIDE SEQUENCE</scope>
    <source>
        <strain evidence="2">MPI-SDFR-AT-0117</strain>
    </source>
</reference>
<feature type="compositionally biased region" description="Low complexity" evidence="1">
    <location>
        <begin position="257"/>
        <end position="285"/>
    </location>
</feature>
<feature type="region of interest" description="Disordered" evidence="1">
    <location>
        <begin position="1"/>
        <end position="112"/>
    </location>
</feature>
<feature type="compositionally biased region" description="Low complexity" evidence="1">
    <location>
        <begin position="16"/>
        <end position="30"/>
    </location>
</feature>
<organism evidence="2 3">
    <name type="scientific">Plectosphaerella plurivora</name>
    <dbReference type="NCBI Taxonomy" id="936078"/>
    <lineage>
        <taxon>Eukaryota</taxon>
        <taxon>Fungi</taxon>
        <taxon>Dikarya</taxon>
        <taxon>Ascomycota</taxon>
        <taxon>Pezizomycotina</taxon>
        <taxon>Sordariomycetes</taxon>
        <taxon>Hypocreomycetidae</taxon>
        <taxon>Glomerellales</taxon>
        <taxon>Plectosphaerellaceae</taxon>
        <taxon>Plectosphaerella</taxon>
    </lineage>
</organism>
<keyword evidence="3" id="KW-1185">Reference proteome</keyword>
<dbReference type="GO" id="GO:0030515">
    <property type="term" value="F:snoRNA binding"/>
    <property type="evidence" value="ECO:0007669"/>
    <property type="project" value="InterPro"/>
</dbReference>
<feature type="compositionally biased region" description="Low complexity" evidence="1">
    <location>
        <begin position="165"/>
        <end position="191"/>
    </location>
</feature>
<sequence>MVTTRRQTRSNGGEDSSIIEASSPAPIAPAVSRRQRKLPVRGKAAAAAASDDDASSSNLESSIVIELRAKTDSDEEGVAEVADEEEADTTITGAEQPAPEPEIEEPSSQVKPARTFIGKKITFGDDDDVVEVVGELEDATAEKLTIAPTISEPSDDGSDSDDAPEAVSTSKTAAQAIKSAKAANKAIAEQAKAQKRKRQERSVRLQEQATSRKAAAAAVASAATPQKPTSPSEDASMPDADEDDDDMTPRTQLHLESAAAFSAARKRSAAPTPSSKPSSLPALLPDEFLNSDSEGEDDEAAANAADDAAGRPRKARKLATADRAITKDARRAAAPAPDRQVGSTIYRAAARKRDERLAPRSSKHSANLKRDLLVRGRTAVKANKGFFV</sequence>
<proteinExistence type="predicted"/>
<comment type="caution">
    <text evidence="2">The sequence shown here is derived from an EMBL/GenBank/DDBJ whole genome shotgun (WGS) entry which is preliminary data.</text>
</comment>